<dbReference type="Pfam" id="PF13474">
    <property type="entry name" value="SnoaL_3"/>
    <property type="match status" value="1"/>
</dbReference>
<name>A0A3A4BCN8_9ACTN</name>
<proteinExistence type="predicted"/>
<evidence type="ECO:0000259" key="1">
    <source>
        <dbReference type="Pfam" id="PF13474"/>
    </source>
</evidence>
<dbReference type="InterPro" id="IPR037401">
    <property type="entry name" value="SnoaL-like"/>
</dbReference>
<evidence type="ECO:0000313" key="3">
    <source>
        <dbReference type="Proteomes" id="UP000265768"/>
    </source>
</evidence>
<sequence length="123" mass="13875">MTSDESVVQIHLAAIADRDLKAYSATLHDDVIVVLPNGNRLEGRRSVEDFHREWFADLDWTQELHPLSLVETEGTLSALFEADYRDVDASGAPIHKRNLVSLVFTRTAEGWLLLHDQNTPLPL</sequence>
<dbReference type="AlphaFoldDB" id="A0A3A4BCN8"/>
<keyword evidence="3" id="KW-1185">Reference proteome</keyword>
<evidence type="ECO:0000313" key="2">
    <source>
        <dbReference type="EMBL" id="RJL31968.1"/>
    </source>
</evidence>
<dbReference type="Gene3D" id="3.10.450.50">
    <property type="match status" value="1"/>
</dbReference>
<dbReference type="SUPFAM" id="SSF54427">
    <property type="entry name" value="NTF2-like"/>
    <property type="match status" value="1"/>
</dbReference>
<dbReference type="EMBL" id="QZEY01000005">
    <property type="protein sequence ID" value="RJL31968.1"/>
    <property type="molecule type" value="Genomic_DNA"/>
</dbReference>
<dbReference type="OrthoDB" id="129755at2"/>
<accession>A0A3A4BCN8</accession>
<comment type="caution">
    <text evidence="2">The sequence shown here is derived from an EMBL/GenBank/DDBJ whole genome shotgun (WGS) entry which is preliminary data.</text>
</comment>
<reference evidence="2 3" key="1">
    <citation type="submission" date="2018-09" db="EMBL/GenBank/DDBJ databases">
        <title>YIM 75507 draft genome.</title>
        <authorList>
            <person name="Tang S."/>
            <person name="Feng Y."/>
        </authorList>
    </citation>
    <scope>NUCLEOTIDE SEQUENCE [LARGE SCALE GENOMIC DNA]</scope>
    <source>
        <strain evidence="2 3">YIM 75507</strain>
    </source>
</reference>
<dbReference type="InterPro" id="IPR032710">
    <property type="entry name" value="NTF2-like_dom_sf"/>
</dbReference>
<organism evidence="2 3">
    <name type="scientific">Bailinhaonella thermotolerans</name>
    <dbReference type="NCBI Taxonomy" id="1070861"/>
    <lineage>
        <taxon>Bacteria</taxon>
        <taxon>Bacillati</taxon>
        <taxon>Actinomycetota</taxon>
        <taxon>Actinomycetes</taxon>
        <taxon>Streptosporangiales</taxon>
        <taxon>Streptosporangiaceae</taxon>
        <taxon>Bailinhaonella</taxon>
    </lineage>
</organism>
<dbReference type="RefSeq" id="WP_119927285.1">
    <property type="nucleotide sequence ID" value="NZ_QZEY01000005.1"/>
</dbReference>
<protein>
    <submittedName>
        <fullName evidence="2">DUF4440 domain-containing protein</fullName>
    </submittedName>
</protein>
<feature type="domain" description="SnoaL-like" evidence="1">
    <location>
        <begin position="7"/>
        <end position="116"/>
    </location>
</feature>
<dbReference type="Proteomes" id="UP000265768">
    <property type="component" value="Unassembled WGS sequence"/>
</dbReference>
<gene>
    <name evidence="2" type="ORF">D5H75_16110</name>
</gene>